<dbReference type="InterPro" id="IPR036134">
    <property type="entry name" value="Crypto/Photolyase_FAD-like_sf"/>
</dbReference>
<keyword evidence="3" id="KW-1185">Reference proteome</keyword>
<sequence>LKSLFDKFPYILISSDSDEFTLLIEIIWREFYSHLLFDQPRLSNSYCFNDIYHGVKWHYDENLFTAWCEG</sequence>
<feature type="non-terminal residue" evidence="2">
    <location>
        <position position="1"/>
    </location>
</feature>
<reference evidence="2 3" key="1">
    <citation type="submission" date="2024-02" db="EMBL/GenBank/DDBJ databases">
        <title>Bacteria isolated from the canopy kelp, Nereocystis luetkeana.</title>
        <authorList>
            <person name="Pfister C.A."/>
            <person name="Younker I.T."/>
            <person name="Light S.H."/>
        </authorList>
    </citation>
    <scope>NUCLEOTIDE SEQUENCE [LARGE SCALE GENOMIC DNA]</scope>
    <source>
        <strain evidence="2 3">TI.1.05</strain>
    </source>
</reference>
<accession>A0ABU9GUT8</accession>
<evidence type="ECO:0000313" key="2">
    <source>
        <dbReference type="EMBL" id="MEL0631084.1"/>
    </source>
</evidence>
<feature type="non-terminal residue" evidence="2">
    <location>
        <position position="70"/>
    </location>
</feature>
<dbReference type="EMBL" id="JBAKAZ010000444">
    <property type="protein sequence ID" value="MEL0631084.1"/>
    <property type="molecule type" value="Genomic_DNA"/>
</dbReference>
<comment type="caution">
    <text evidence="2">The sequence shown here is derived from an EMBL/GenBank/DDBJ whole genome shotgun (WGS) entry which is preliminary data.</text>
</comment>
<dbReference type="RefSeq" id="WP_341599199.1">
    <property type="nucleotide sequence ID" value="NZ_JBAKAZ010000444.1"/>
</dbReference>
<dbReference type="InterPro" id="IPR005101">
    <property type="entry name" value="Cryptochr/Photolyase_FAD-bd"/>
</dbReference>
<dbReference type="Proteomes" id="UP001369082">
    <property type="component" value="Unassembled WGS sequence"/>
</dbReference>
<organism evidence="2 3">
    <name type="scientific">Psychromonas aquatilis</name>
    <dbReference type="NCBI Taxonomy" id="2005072"/>
    <lineage>
        <taxon>Bacteria</taxon>
        <taxon>Pseudomonadati</taxon>
        <taxon>Pseudomonadota</taxon>
        <taxon>Gammaproteobacteria</taxon>
        <taxon>Alteromonadales</taxon>
        <taxon>Psychromonadaceae</taxon>
        <taxon>Psychromonas</taxon>
    </lineage>
</organism>
<dbReference type="SUPFAM" id="SSF48173">
    <property type="entry name" value="Cryptochrome/photolyase FAD-binding domain"/>
    <property type="match status" value="1"/>
</dbReference>
<name>A0ABU9GUT8_9GAMM</name>
<protein>
    <submittedName>
        <fullName evidence="2">FAD-binding domain-containing protein</fullName>
    </submittedName>
</protein>
<evidence type="ECO:0000313" key="3">
    <source>
        <dbReference type="Proteomes" id="UP001369082"/>
    </source>
</evidence>
<gene>
    <name evidence="2" type="ORF">V6256_16110</name>
</gene>
<proteinExistence type="predicted"/>
<evidence type="ECO:0000259" key="1">
    <source>
        <dbReference type="Pfam" id="PF03441"/>
    </source>
</evidence>
<feature type="domain" description="Cryptochrome/DNA photolyase FAD-binding" evidence="1">
    <location>
        <begin position="24"/>
        <end position="70"/>
    </location>
</feature>
<dbReference type="Pfam" id="PF03441">
    <property type="entry name" value="FAD_binding_7"/>
    <property type="match status" value="1"/>
</dbReference>